<organism evidence="6 7">
    <name type="scientific">Paracoccus marinaquae</name>
    <dbReference type="NCBI Taxonomy" id="2841926"/>
    <lineage>
        <taxon>Bacteria</taxon>
        <taxon>Pseudomonadati</taxon>
        <taxon>Pseudomonadota</taxon>
        <taxon>Alphaproteobacteria</taxon>
        <taxon>Rhodobacterales</taxon>
        <taxon>Paracoccaceae</taxon>
        <taxon>Paracoccus</taxon>
    </lineage>
</organism>
<feature type="transmembrane region" description="Helical" evidence="5">
    <location>
        <begin position="85"/>
        <end position="101"/>
    </location>
</feature>
<dbReference type="Proteomes" id="UP001166191">
    <property type="component" value="Unassembled WGS sequence"/>
</dbReference>
<proteinExistence type="predicted"/>
<dbReference type="EMBL" id="JAHKNG010000017">
    <property type="protein sequence ID" value="MBU3030658.1"/>
    <property type="molecule type" value="Genomic_DNA"/>
</dbReference>
<sequence>MSHHFRFGREYDFHELLADGVVHAIGVVLALIGVTVLIFQATVWGSTGMLIAAWIYGLGLVGALMISFTYNMLPPSRLKWVMRRLDHSAIFILIAATYTPFLQPGAADDPAMLALLVGIWIMAGLGVALKCLLPGRHDRLAVLLYLAMGWSGLLAFGSITLHLPPASVVMIVVGGMIYSAGVIFHLWRKLRFQNAIWHGFVVAAAALHYVAVLSVFRQAGL</sequence>
<dbReference type="PANTHER" id="PTHR20855">
    <property type="entry name" value="ADIPOR/PROGESTIN RECEPTOR-RELATED"/>
    <property type="match status" value="1"/>
</dbReference>
<feature type="transmembrane region" description="Helical" evidence="5">
    <location>
        <begin position="167"/>
        <end position="187"/>
    </location>
</feature>
<dbReference type="RefSeq" id="WP_216033332.1">
    <property type="nucleotide sequence ID" value="NZ_JAHKNG010000017.1"/>
</dbReference>
<evidence type="ECO:0000313" key="7">
    <source>
        <dbReference type="Proteomes" id="UP001166191"/>
    </source>
</evidence>
<feature type="transmembrane region" description="Helical" evidence="5">
    <location>
        <begin position="194"/>
        <end position="216"/>
    </location>
</feature>
<feature type="transmembrane region" description="Helical" evidence="5">
    <location>
        <begin position="21"/>
        <end position="45"/>
    </location>
</feature>
<evidence type="ECO:0000256" key="2">
    <source>
        <dbReference type="ARBA" id="ARBA00022692"/>
    </source>
</evidence>
<name>A0ABS6AJ91_9RHOB</name>
<dbReference type="PANTHER" id="PTHR20855:SF3">
    <property type="entry name" value="LD03007P"/>
    <property type="match status" value="1"/>
</dbReference>
<feature type="transmembrane region" description="Helical" evidence="5">
    <location>
        <begin position="140"/>
        <end position="161"/>
    </location>
</feature>
<evidence type="ECO:0000256" key="3">
    <source>
        <dbReference type="ARBA" id="ARBA00022989"/>
    </source>
</evidence>
<evidence type="ECO:0000313" key="6">
    <source>
        <dbReference type="EMBL" id="MBU3030658.1"/>
    </source>
</evidence>
<keyword evidence="3 5" id="KW-1133">Transmembrane helix</keyword>
<evidence type="ECO:0000256" key="1">
    <source>
        <dbReference type="ARBA" id="ARBA00004141"/>
    </source>
</evidence>
<reference evidence="6" key="1">
    <citation type="submission" date="2021-06" db="EMBL/GenBank/DDBJ databases">
        <title>Paracoccus bacterium XHP0099 sp. nov., isolated from the surface waters of the Yellow Sea.</title>
        <authorList>
            <person name="Xue H."/>
            <person name="Zhang D."/>
        </authorList>
    </citation>
    <scope>NUCLEOTIDE SEQUENCE</scope>
    <source>
        <strain evidence="6">XHP0099</strain>
    </source>
</reference>
<dbReference type="InterPro" id="IPR004254">
    <property type="entry name" value="AdipoR/HlyIII-related"/>
</dbReference>
<evidence type="ECO:0000256" key="5">
    <source>
        <dbReference type="SAM" id="Phobius"/>
    </source>
</evidence>
<accession>A0ABS6AJ91</accession>
<evidence type="ECO:0000256" key="4">
    <source>
        <dbReference type="ARBA" id="ARBA00023136"/>
    </source>
</evidence>
<comment type="subcellular location">
    <subcellularLocation>
        <location evidence="1">Membrane</location>
        <topology evidence="1">Multi-pass membrane protein</topology>
    </subcellularLocation>
</comment>
<comment type="caution">
    <text evidence="6">The sequence shown here is derived from an EMBL/GenBank/DDBJ whole genome shotgun (WGS) entry which is preliminary data.</text>
</comment>
<protein>
    <submittedName>
        <fullName evidence="6">Hemolysin III family protein</fullName>
    </submittedName>
</protein>
<keyword evidence="2 5" id="KW-0812">Transmembrane</keyword>
<keyword evidence="7" id="KW-1185">Reference proteome</keyword>
<keyword evidence="4 5" id="KW-0472">Membrane</keyword>
<dbReference type="Pfam" id="PF03006">
    <property type="entry name" value="HlyIII"/>
    <property type="match status" value="1"/>
</dbReference>
<gene>
    <name evidence="6" type="ORF">KNW02_11085</name>
</gene>
<feature type="transmembrane region" description="Helical" evidence="5">
    <location>
        <begin position="51"/>
        <end position="73"/>
    </location>
</feature>
<feature type="transmembrane region" description="Helical" evidence="5">
    <location>
        <begin position="113"/>
        <end position="133"/>
    </location>
</feature>